<dbReference type="CDD" id="cd18186">
    <property type="entry name" value="BTB_POZ_ZBTB_KLHL-like"/>
    <property type="match status" value="1"/>
</dbReference>
<dbReference type="InterPro" id="IPR000210">
    <property type="entry name" value="BTB/POZ_dom"/>
</dbReference>
<proteinExistence type="predicted"/>
<feature type="domain" description="BTB" evidence="1">
    <location>
        <begin position="163"/>
        <end position="299"/>
    </location>
</feature>
<dbReference type="InterPro" id="IPR011333">
    <property type="entry name" value="SKP1/BTB/POZ_sf"/>
</dbReference>
<dbReference type="Pfam" id="PF00651">
    <property type="entry name" value="BTB"/>
    <property type="match status" value="1"/>
</dbReference>
<protein>
    <recommendedName>
        <fullName evidence="1">BTB domain-containing protein</fullName>
    </recommendedName>
</protein>
<gene>
    <name evidence="2" type="ORF">C1645_736700</name>
</gene>
<dbReference type="OrthoDB" id="2406226at2759"/>
<comment type="caution">
    <text evidence="2">The sequence shown here is derived from an EMBL/GenBank/DDBJ whole genome shotgun (WGS) entry which is preliminary data.</text>
</comment>
<dbReference type="PANTHER" id="PTHR24413">
    <property type="entry name" value="SPECKLE-TYPE POZ PROTEIN"/>
    <property type="match status" value="1"/>
</dbReference>
<reference evidence="2 3" key="1">
    <citation type="submission" date="2018-06" db="EMBL/GenBank/DDBJ databases">
        <title>Comparative genomics reveals the genomic features of Rhizophagus irregularis, R. cerebriforme, R. diaphanum and Gigaspora rosea, and their symbiotic lifestyle signature.</title>
        <authorList>
            <person name="Morin E."/>
            <person name="San Clemente H."/>
            <person name="Chen E.C.H."/>
            <person name="De La Providencia I."/>
            <person name="Hainaut M."/>
            <person name="Kuo A."/>
            <person name="Kohler A."/>
            <person name="Murat C."/>
            <person name="Tang N."/>
            <person name="Roy S."/>
            <person name="Loubradou J."/>
            <person name="Henrissat B."/>
            <person name="Grigoriev I.V."/>
            <person name="Corradi N."/>
            <person name="Roux C."/>
            <person name="Martin F.M."/>
        </authorList>
    </citation>
    <scope>NUCLEOTIDE SEQUENCE [LARGE SCALE GENOMIC DNA]</scope>
    <source>
        <strain evidence="2 3">DAOM 227022</strain>
    </source>
</reference>
<organism evidence="2 3">
    <name type="scientific">Glomus cerebriforme</name>
    <dbReference type="NCBI Taxonomy" id="658196"/>
    <lineage>
        <taxon>Eukaryota</taxon>
        <taxon>Fungi</taxon>
        <taxon>Fungi incertae sedis</taxon>
        <taxon>Mucoromycota</taxon>
        <taxon>Glomeromycotina</taxon>
        <taxon>Glomeromycetes</taxon>
        <taxon>Glomerales</taxon>
        <taxon>Glomeraceae</taxon>
        <taxon>Glomus</taxon>
    </lineage>
</organism>
<evidence type="ECO:0000313" key="3">
    <source>
        <dbReference type="Proteomes" id="UP000265703"/>
    </source>
</evidence>
<dbReference type="PROSITE" id="PS50097">
    <property type="entry name" value="BTB"/>
    <property type="match status" value="1"/>
</dbReference>
<dbReference type="STRING" id="658196.A0A397T3Y5"/>
<dbReference type="Gene3D" id="3.30.710.10">
    <property type="entry name" value="Potassium Channel Kv1.1, Chain A"/>
    <property type="match status" value="1"/>
</dbReference>
<accession>A0A397T3Y5</accession>
<dbReference type="CDD" id="cd14733">
    <property type="entry name" value="BACK"/>
    <property type="match status" value="1"/>
</dbReference>
<sequence length="403" mass="46957">MSPLKLTYQINLPKSLEIKETYYSPIFSTNNDVFWQLLLQLEDNDSYGLYLKPVAGPDEITWRERSKSLSFEIFIKEMKNNNQITRFCNSYLLIPPDIKIGYGYGCSKVLKKSLLQNGELIIGVIINNIEYKESGIRKTYSPKPIPKNLIDAWKDQLFDFQPADVEFNVQGETFYACSSILSKRSEYFAKILSGQWSESTFIQGDNDNYDNEKDDQINNVENNFEILPNLQTDSISNGKKYESKSNIKNSTMLINNNLTNNDDKLNCQIKHRIEVSEYDPITFSAMLEYLYTNQVNWTNKDNESITIGLFRLADQYLLSELRERAKIRILDELNLSNVSDIMFNLVSDYEDLKEPVLKFMAKNFEEVNNSQEFKDILANLVNYPNYNVILSEIWAEYFKTQKN</sequence>
<dbReference type="SUPFAM" id="SSF49599">
    <property type="entry name" value="TRAF domain-like"/>
    <property type="match status" value="1"/>
</dbReference>
<name>A0A397T3Y5_9GLOM</name>
<dbReference type="SUPFAM" id="SSF54695">
    <property type="entry name" value="POZ domain"/>
    <property type="match status" value="2"/>
</dbReference>
<dbReference type="EMBL" id="QKYT01000137">
    <property type="protein sequence ID" value="RIA92039.1"/>
    <property type="molecule type" value="Genomic_DNA"/>
</dbReference>
<dbReference type="Proteomes" id="UP000265703">
    <property type="component" value="Unassembled WGS sequence"/>
</dbReference>
<keyword evidence="3" id="KW-1185">Reference proteome</keyword>
<evidence type="ECO:0000313" key="2">
    <source>
        <dbReference type="EMBL" id="RIA92039.1"/>
    </source>
</evidence>
<evidence type="ECO:0000259" key="1">
    <source>
        <dbReference type="PROSITE" id="PS50097"/>
    </source>
</evidence>
<dbReference type="SMART" id="SM00225">
    <property type="entry name" value="BTB"/>
    <property type="match status" value="1"/>
</dbReference>
<dbReference type="AlphaFoldDB" id="A0A397T3Y5"/>